<name>A0ABT3MXF6_9GAMM</name>
<protein>
    <recommendedName>
        <fullName evidence="2">SET domain-containing protein</fullName>
    </recommendedName>
</protein>
<gene>
    <name evidence="3" type="ORF">NX722_15765</name>
</gene>
<dbReference type="Proteomes" id="UP001209854">
    <property type="component" value="Unassembled WGS sequence"/>
</dbReference>
<feature type="region of interest" description="Disordered" evidence="1">
    <location>
        <begin position="1"/>
        <end position="67"/>
    </location>
</feature>
<feature type="domain" description="SET" evidence="2">
    <location>
        <begin position="559"/>
        <end position="688"/>
    </location>
</feature>
<accession>A0ABT3MXF6</accession>
<dbReference type="InterPro" id="IPR001214">
    <property type="entry name" value="SET_dom"/>
</dbReference>
<feature type="compositionally biased region" description="Basic residues" evidence="1">
    <location>
        <begin position="22"/>
        <end position="33"/>
    </location>
</feature>
<evidence type="ECO:0000256" key="1">
    <source>
        <dbReference type="SAM" id="MobiDB-lite"/>
    </source>
</evidence>
<sequence length="706" mass="81374">MNIGRAVACHQTIQPEPQPRSSGKRRSSQRGKKSLPNFKANHKESEAPSLKKRKLTLPTPSGGSQNASASLNVCREFTYKATEIEEIKKEYKNLKTYIDHNGYTIRPLDSLVKYLNNNFKWQQSDWPEMKCSHDTWNEHLARYALYVWGIIEIKELSLESIRLLDSESEEYFQTVGRYGSELKVKITNWNNLPSRKSVEIPANGIFRHSQSEWTLAHKNIFHLLFSPLKLEDVKFSYIPILKILNPDTEFYELVFYKFMCLEMNVSYGQELDFREKSTITKRNVLAKKLNEHNISLPPCLRRVTGTHGNMRKKDTVWGQVEIIEYFKKQKGISVIEKIDKTLSLKSDFYSINALSEAEDEKYNEELFDLCRKYDFNFSRIITSVKGGLKVNGEKIKGIKYRPIDGVEYDKNCYDANMLTLAYIHRFGINCQEVYTQLDAQCLYKMYRKIKHKEYKGTQIHPDDLFALASGVNENHTLQAAIRSNRAYLSEALKQFDEKQLKSHLRQRAERLHKTYRTLLPFSDQKHSDTVNPAQSELAPEDDSSSSGICKHILRSASPPPLETYKGVSIGHGIKVDDSLLLPQGKGLIADRKFQKGEVITWFEGRKVDLNEYEALLNEDPSIFTYSLGVTENFTLVGEQTPREGIGGGSFVNDVAPYNTEFIRKHSVMALLVATRDIEPGEEFRLNYGSAFWECFEKMFPDIKRVT</sequence>
<dbReference type="InterPro" id="IPR046341">
    <property type="entry name" value="SET_dom_sf"/>
</dbReference>
<feature type="compositionally biased region" description="Polar residues" evidence="1">
    <location>
        <begin position="58"/>
        <end position="67"/>
    </location>
</feature>
<comment type="caution">
    <text evidence="3">The sequence shown here is derived from an EMBL/GenBank/DDBJ whole genome shotgun (WGS) entry which is preliminary data.</text>
</comment>
<evidence type="ECO:0000259" key="2">
    <source>
        <dbReference type="PROSITE" id="PS50280"/>
    </source>
</evidence>
<proteinExistence type="predicted"/>
<reference evidence="3 4" key="1">
    <citation type="submission" date="2022-10" db="EMBL/GenBank/DDBJ databases">
        <title>High-quality genome sequences of two octocoral-associated bacteria, Endozoicomonas euniceicola EF212 and Endozoicomonas gorgoniicola PS125.</title>
        <authorList>
            <person name="Chiou Y.-J."/>
            <person name="Chen Y.-H."/>
        </authorList>
    </citation>
    <scope>NUCLEOTIDE SEQUENCE [LARGE SCALE GENOMIC DNA]</scope>
    <source>
        <strain evidence="3 4">PS125</strain>
    </source>
</reference>
<dbReference type="SUPFAM" id="SSF82199">
    <property type="entry name" value="SET domain"/>
    <property type="match status" value="1"/>
</dbReference>
<feature type="region of interest" description="Disordered" evidence="1">
    <location>
        <begin position="523"/>
        <end position="545"/>
    </location>
</feature>
<dbReference type="PROSITE" id="PS50280">
    <property type="entry name" value="SET"/>
    <property type="match status" value="1"/>
</dbReference>
<dbReference type="Pfam" id="PF00856">
    <property type="entry name" value="SET"/>
    <property type="match status" value="1"/>
</dbReference>
<keyword evidence="4" id="KW-1185">Reference proteome</keyword>
<dbReference type="RefSeq" id="WP_262563787.1">
    <property type="nucleotide sequence ID" value="NZ_JAPFCC010000001.1"/>
</dbReference>
<evidence type="ECO:0000313" key="3">
    <source>
        <dbReference type="EMBL" id="MCW7554049.1"/>
    </source>
</evidence>
<dbReference type="Gene3D" id="2.170.270.10">
    <property type="entry name" value="SET domain"/>
    <property type="match status" value="1"/>
</dbReference>
<dbReference type="EMBL" id="JAPFCC010000001">
    <property type="protein sequence ID" value="MCW7554049.1"/>
    <property type="molecule type" value="Genomic_DNA"/>
</dbReference>
<evidence type="ECO:0000313" key="4">
    <source>
        <dbReference type="Proteomes" id="UP001209854"/>
    </source>
</evidence>
<organism evidence="3 4">
    <name type="scientific">Endozoicomonas gorgoniicola</name>
    <dbReference type="NCBI Taxonomy" id="1234144"/>
    <lineage>
        <taxon>Bacteria</taxon>
        <taxon>Pseudomonadati</taxon>
        <taxon>Pseudomonadota</taxon>
        <taxon>Gammaproteobacteria</taxon>
        <taxon>Oceanospirillales</taxon>
        <taxon>Endozoicomonadaceae</taxon>
        <taxon>Endozoicomonas</taxon>
    </lineage>
</organism>